<protein>
    <submittedName>
        <fullName evidence="1">Uncharacterized protein</fullName>
    </submittedName>
</protein>
<organism evidence="1 2">
    <name type="scientific">Naganishia onofrii</name>
    <dbReference type="NCBI Taxonomy" id="1851511"/>
    <lineage>
        <taxon>Eukaryota</taxon>
        <taxon>Fungi</taxon>
        <taxon>Dikarya</taxon>
        <taxon>Basidiomycota</taxon>
        <taxon>Agaricomycotina</taxon>
        <taxon>Tremellomycetes</taxon>
        <taxon>Filobasidiales</taxon>
        <taxon>Filobasidiaceae</taxon>
        <taxon>Naganishia</taxon>
    </lineage>
</organism>
<dbReference type="Proteomes" id="UP001234202">
    <property type="component" value="Unassembled WGS sequence"/>
</dbReference>
<comment type="caution">
    <text evidence="1">The sequence shown here is derived from an EMBL/GenBank/DDBJ whole genome shotgun (WGS) entry which is preliminary data.</text>
</comment>
<proteinExistence type="predicted"/>
<sequence length="1490" mass="159041">MLDTMSVPNRRPRPSLAIFDPLASIDIASLPPLPCTPPASSILSQIKDHAPYLSLDSTSVTVRHDTGHQTFNNASAGHPFFPNTETYLTMQKPGKLVDIVTPMPIIGRTLHSSDTRPARDVASALVSGDEYPVDTGPFGRPVQVILEQVEDEEEALTTGIARNEDVLACRDDTPPTGDTDMDAQSRISTIVEEEEPQDRTQPVPMLSSSSGNPDAPSPEECNRGSPASVLHANTTLELAYPESPAVTPATMTTKSTDTEPPGSFPLSSVTPVVRPYQQHQNVKHDDNDIVVVVEETETRMAQPLFTSKLESAEQVPTSTSTTSTCSTTTLDATSPIRSDVVASDGNNMGAGDISRFPALDRHRRHHHPDRGDKTAGGTTIAMTTTMTTMTMDLMDEDQSFMEAMMRSSLVSPSSSSSRSANKDNNNDDEALIVPGSREEDQSPQRLSGSGNDVEATPMIGRWKGKGRAMDLVPASTEGDPSPSMRRRDDPGKPSRNAFGSVLAGMAEYEATMNTRSVVGIPPLPGHDKDRPDLSAWSAEKRANGGEEGESALLTSGLKVVVSEASDSPSSLATRDLPSIPMHQVPHRSSVATTSIPDNALLSVHRQDSTKTTAQGGEEGDISTVFPSSPSIKRYMNTQRAEERARAHEQVRRSAVSGSSRSSATSLGKSKLDDGDMSRLDMVDLSDLRKPAGVHGGQRDRADESISFLDTSMLVPAARVPYHPGPRRHEELDRSTIYPSSPAVKRNMEQRSMTVDLLKDEIGLGDFGRMDSRLEDQSVMIPFLQTENDTRSRIHSQPVDDRYLTATASASSSTSTTRYGATSSDNEDRRDTRKATTKNDDADMGDQTLDIGALIKKTGRKLASDMMIADSTFSGSDFLGLGSTGSRARSSGSRAQGPEMSMLLDTKSPFKPRNTAVDSSSSAVFGSITRVNGNLAADESYYDLLEGDNTFMKEVGDVTVGGDTLILSPSKGNILPPALLNHALPAAKTRPTTQGDFQFKIPELPRGISPSKSLGLNLTERNRSPPQSLTRHSQVLPKLSTRLSPVRATLTSGGYSLSPVTPGRADSKTSTAGKFIPSTTRVSATPRSAIGTEYKRPTVSNYRPITALPPRTPLAERGYGPQSAKKGSTSSLTSVLHETDGRTINTRDPTTLTGPSRNGTASIKRSATLNDFSPVKNRESDGESTVTKKRYPIEHSRTRSDVPALNRTTGDLTAATGAYKRPSTVSSSPSRISRASNASIIRPSQIRLPGQGLRQVSGQQEAENPDARSRKQAMSPDKLLKGSSLPRTEGGTKRPSPPRMRAGFRPTTTRREGSSQVPERLTGRQQIGIPSRSQSSVALAPASRSGIITSTATARSSGMPPPSSASSGNLSRLSSQPTTRLPLTTGARIPASSAASLAGRTTTGLPKPTTGVRSGSSITGSSTSSVVRSGSTASIASTGRTAAPLASRSRTATTSSAYGKTVVVSDKGVVPPKREATDIRARIERPRQQPR</sequence>
<name>A0ACC2X547_9TREE</name>
<keyword evidence="2" id="KW-1185">Reference proteome</keyword>
<evidence type="ECO:0000313" key="2">
    <source>
        <dbReference type="Proteomes" id="UP001234202"/>
    </source>
</evidence>
<gene>
    <name evidence="1" type="ORF">QFC24_005866</name>
</gene>
<reference evidence="1" key="1">
    <citation type="submission" date="2023-04" db="EMBL/GenBank/DDBJ databases">
        <title>Draft Genome sequencing of Naganishia species isolated from polar environments using Oxford Nanopore Technology.</title>
        <authorList>
            <person name="Leo P."/>
            <person name="Venkateswaran K."/>
        </authorList>
    </citation>
    <scope>NUCLEOTIDE SEQUENCE</scope>
    <source>
        <strain evidence="1">DBVPG 5303</strain>
    </source>
</reference>
<accession>A0ACC2X547</accession>
<dbReference type="EMBL" id="JASBWV010000026">
    <property type="protein sequence ID" value="KAJ9118903.1"/>
    <property type="molecule type" value="Genomic_DNA"/>
</dbReference>
<evidence type="ECO:0000313" key="1">
    <source>
        <dbReference type="EMBL" id="KAJ9118903.1"/>
    </source>
</evidence>